<evidence type="ECO:0000259" key="2">
    <source>
        <dbReference type="Pfam" id="PF11229"/>
    </source>
</evidence>
<reference evidence="4 5" key="1">
    <citation type="journal article" date="2017" name="PLoS Biol.">
        <title>The sea cucumber genome provides insights into morphological evolution and visceral regeneration.</title>
        <authorList>
            <person name="Zhang X."/>
            <person name="Sun L."/>
            <person name="Yuan J."/>
            <person name="Sun Y."/>
            <person name="Gao Y."/>
            <person name="Zhang L."/>
            <person name="Li S."/>
            <person name="Dai H."/>
            <person name="Hamel J.F."/>
            <person name="Liu C."/>
            <person name="Yu Y."/>
            <person name="Liu S."/>
            <person name="Lin W."/>
            <person name="Guo K."/>
            <person name="Jin S."/>
            <person name="Xu P."/>
            <person name="Storey K.B."/>
            <person name="Huan P."/>
            <person name="Zhang T."/>
            <person name="Zhou Y."/>
            <person name="Zhang J."/>
            <person name="Lin C."/>
            <person name="Li X."/>
            <person name="Xing L."/>
            <person name="Huo D."/>
            <person name="Sun M."/>
            <person name="Wang L."/>
            <person name="Mercier A."/>
            <person name="Li F."/>
            <person name="Yang H."/>
            <person name="Xiang J."/>
        </authorList>
    </citation>
    <scope>NUCLEOTIDE SEQUENCE [LARGE SCALE GENOMIC DNA]</scope>
    <source>
        <strain evidence="4">Shaxun</strain>
        <tissue evidence="4">Muscle</tissue>
    </source>
</reference>
<dbReference type="GO" id="GO:0060147">
    <property type="term" value="P:regulation of post-transcriptional gene silencing"/>
    <property type="evidence" value="ECO:0007669"/>
    <property type="project" value="InterPro"/>
</dbReference>
<accession>A0A2G8KTI5</accession>
<feature type="compositionally biased region" description="Acidic residues" evidence="1">
    <location>
        <begin position="755"/>
        <end position="764"/>
    </location>
</feature>
<dbReference type="SUPFAM" id="SSF48371">
    <property type="entry name" value="ARM repeat"/>
    <property type="match status" value="2"/>
</dbReference>
<dbReference type="InterPro" id="IPR016024">
    <property type="entry name" value="ARM-type_fold"/>
</dbReference>
<keyword evidence="5" id="KW-1185">Reference proteome</keyword>
<protein>
    <submittedName>
        <fullName evidence="4">Putative focadhesin isoform X2</fullName>
    </submittedName>
</protein>
<dbReference type="InterPro" id="IPR011989">
    <property type="entry name" value="ARM-like"/>
</dbReference>
<dbReference type="PANTHER" id="PTHR16212:SF4">
    <property type="entry name" value="FOCADHESIN"/>
    <property type="match status" value="1"/>
</dbReference>
<dbReference type="InterPro" id="IPR022542">
    <property type="entry name" value="FOCAD/RST1_DUF3730"/>
</dbReference>
<gene>
    <name evidence="4" type="ORF">BSL78_11784</name>
</gene>
<feature type="compositionally biased region" description="Basic and acidic residues" evidence="1">
    <location>
        <begin position="743"/>
        <end position="754"/>
    </location>
</feature>
<name>A0A2G8KTI5_STIJA</name>
<evidence type="ECO:0000259" key="3">
    <source>
        <dbReference type="Pfam" id="PF12530"/>
    </source>
</evidence>
<feature type="domain" description="DUF3730" evidence="3">
    <location>
        <begin position="499"/>
        <end position="721"/>
    </location>
</feature>
<comment type="caution">
    <text evidence="4">The sequence shown here is derived from an EMBL/GenBank/DDBJ whole genome shotgun (WGS) entry which is preliminary data.</text>
</comment>
<dbReference type="Gene3D" id="1.25.10.10">
    <property type="entry name" value="Leucine-rich Repeat Variant"/>
    <property type="match status" value="1"/>
</dbReference>
<evidence type="ECO:0000256" key="1">
    <source>
        <dbReference type="SAM" id="MobiDB-lite"/>
    </source>
</evidence>
<dbReference type="PANTHER" id="PTHR16212">
    <property type="entry name" value="FOCADHESIN FAMILY MEMBER"/>
    <property type="match status" value="1"/>
</dbReference>
<sequence>MEDLQKRLQFPSRDVQLAAANKLYAQITNSKELKTLSLPIDDKTKQILELNVLFEVIQGNNQEASYVCCQSVVALVKNGLLDFRFALNKLVSFIPTAKYGGGLVEGVADLLVLQASLVRQLPAADRGGAVFYSMRSPPHPFISMYVSKANLWPDIFQEVSRILSSAELKHWQPLWNMMRPFFMYILLDPQSAGQTGHTKSSLVSILISLCKDKTEMLETVMSFLLTECFPCLQVKTKMALHESFMLLDMTAAFLLTSQIGPNHHLLLETITNNIFSIAHQLSTSGEGILSVLTLISKLATHDITLLPDTALLDVSCLLLGRCNLREQSILLKLLDDMLSRQSGSTLVIVATVLPLLQTLSNQQSSVTMDTKLLVSNQRKASQMIYKISKLDIVADCKHESKDQERRESGCSCLPHHCTLHYLHRLLDSFKDPSKIDVWLSSTRDNLTLYPKNSLKIPAHLLLAAAAIFLQSTGSTELALQVLLDMVERDHAKATLVLSLFLYKFSQKHLTPALTKQLLFAMPELAHHKYALSPILKVVQSLASTPALSAVGMRLALKLWIKQERCFPQLQTLLSRSGKLVVGSSSVCDEYSISRVATVRDICITRPHQHGAELIPTLSKILNDCTKPSEATEAALAMDALKRLSEAEVVDIRTIWMVLAPKLSQDRRSKVQESICNLLSSVPELAVETDEFEEFRELAVTLLWQRTQHSNPGVVNAAYSALAEFEGEEFYLQDLPEQVISEVKGQEAEGDKSEEQETEEEEEAEDVPGYCFISLLKMLPEASRNGFQSLLSSLIQQELATIPRHLNFTITKKEAQSSSLLEKLVDIIPSIIYGKYETNKQPGLKPTLADSPLVFSGDPFCLLLLPCCWTSFMAKVFRATIDAMIAQAAPQGQNSNEDEVPEVEMIVWLKARDKLCDQLKNVARDNTSANPNCLLALAGLAVVSTQHYLSLGADAGKLATLAPESVSHQRWIAMVVESLLLVLDSSYKTNQRIFSWCQKGFRHESKSSKLVAALGLSQIAPMLIAVDADLIDKIITKICSFIGTESAPSDREAIDNCSMLPGVAMGLLLNKLSEEKYVEVIGDEALARIVTSLDQLEKLAFANDKHSSGAMLGLGMALSAMAADSSLHVGSQVTKVLDRLRAAIQGEDIAHLHCTVFSLTIAMLTASGFDSNIVTSTDAKSIVEELVKLSREHTGVRSSVGLLGHSLCVAAHPTADTIIMSSVREWKATLNSNFVFGDTSLTSSYELFKIPQPYTLATVDAIDGLVGFISGLGPLFSPSGTANFKTEAEQEMVQIIKLTEQLVIECQDLRLQAPLLVGLGTFSFVKSFSQRHKGAGPHMQYCLVELALSQCPSSHNASLFLSSWISTASLYNSLEFLLSISCKQVKSFLFSLVLPEVISGDSQVSVVTLRGLLGALRLTEPPQSVMQLLHEFTEKMFDSLMVESLVKPQSTFKLLAECLVYLPSEMIDVVSHPAQEGNLVKSTLLRSYLIGCGKQSMAWLNACIDVGMNMSSEENHACLIICLSRGLLQCSTRIESKPQTKYTSVAARMQWLVELMGHSHNVASGKTQLRVGRTVSQATRFLFQLFCCVVAVWCCPQSPILLGVAPFGHLLIPDDPRQWPEGDDEAAVSFCSYKDEDAIVRGCVDVVTDSVLSLLETTPWSQVTAKLFVVPCDIRRSLRSKSGPQCTVGIDVNECCTMERILKEELSCHDGCRKTRTCYHMAFRIVAVKRFVAE</sequence>
<organism evidence="4 5">
    <name type="scientific">Stichopus japonicus</name>
    <name type="common">Sea cucumber</name>
    <dbReference type="NCBI Taxonomy" id="307972"/>
    <lineage>
        <taxon>Eukaryota</taxon>
        <taxon>Metazoa</taxon>
        <taxon>Echinodermata</taxon>
        <taxon>Eleutherozoa</taxon>
        <taxon>Echinozoa</taxon>
        <taxon>Holothuroidea</taxon>
        <taxon>Aspidochirotacea</taxon>
        <taxon>Aspidochirotida</taxon>
        <taxon>Stichopodidae</taxon>
        <taxon>Apostichopus</taxon>
    </lineage>
</organism>
<dbReference type="STRING" id="307972.A0A2G8KTI5"/>
<feature type="region of interest" description="Disordered" evidence="1">
    <location>
        <begin position="743"/>
        <end position="764"/>
    </location>
</feature>
<dbReference type="Pfam" id="PF11229">
    <property type="entry name" value="Focadhesin"/>
    <property type="match status" value="1"/>
</dbReference>
<evidence type="ECO:0000313" key="4">
    <source>
        <dbReference type="EMBL" id="PIK51307.1"/>
    </source>
</evidence>
<dbReference type="InterPro" id="IPR021392">
    <property type="entry name" value="Focadhesin_C"/>
</dbReference>
<dbReference type="Proteomes" id="UP000230750">
    <property type="component" value="Unassembled WGS sequence"/>
</dbReference>
<evidence type="ECO:0000313" key="5">
    <source>
        <dbReference type="Proteomes" id="UP000230750"/>
    </source>
</evidence>
<dbReference type="OrthoDB" id="6125419at2759"/>
<dbReference type="EMBL" id="MRZV01000379">
    <property type="protein sequence ID" value="PIK51307.1"/>
    <property type="molecule type" value="Genomic_DNA"/>
</dbReference>
<proteinExistence type="predicted"/>
<dbReference type="InterPro" id="IPR045163">
    <property type="entry name" value="Focadhesin/RST1"/>
</dbReference>
<feature type="domain" description="Focadhesin C-terminal" evidence="2">
    <location>
        <begin position="1335"/>
        <end position="1666"/>
    </location>
</feature>
<dbReference type="Pfam" id="PF12530">
    <property type="entry name" value="DUF3730"/>
    <property type="match status" value="1"/>
</dbReference>